<dbReference type="PROSITE" id="PS00107">
    <property type="entry name" value="PROTEIN_KINASE_ATP"/>
    <property type="match status" value="1"/>
</dbReference>
<feature type="domain" description="GP-PDE" evidence="20">
    <location>
        <begin position="355"/>
        <end position="657"/>
    </location>
</feature>
<keyword evidence="10" id="KW-0378">Hydrolase</keyword>
<dbReference type="PROSITE" id="PS00108">
    <property type="entry name" value="PROTEIN_KINASE_ST"/>
    <property type="match status" value="1"/>
</dbReference>
<dbReference type="SUPFAM" id="SSF56112">
    <property type="entry name" value="Protein kinase-like (PK-like)"/>
    <property type="match status" value="1"/>
</dbReference>
<dbReference type="FunFam" id="3.30.200.20:FF:000644">
    <property type="entry name" value="Suppressor of npr1-1 constitutive 4"/>
    <property type="match status" value="1"/>
</dbReference>
<keyword evidence="8" id="KW-0418">Kinase</keyword>
<dbReference type="CDD" id="cd08603">
    <property type="entry name" value="GDPD_SHV3_repeat_1"/>
    <property type="match status" value="1"/>
</dbReference>
<keyword evidence="9" id="KW-0319">Glycerol metabolism</keyword>
<keyword evidence="5 17" id="KW-0812">Transmembrane</keyword>
<dbReference type="InterPro" id="IPR001245">
    <property type="entry name" value="Ser-Thr/Tyr_kinase_cat_dom"/>
</dbReference>
<dbReference type="Gene3D" id="3.20.20.190">
    <property type="entry name" value="Phosphatidylinositol (PI) phosphodiesterase"/>
    <property type="match status" value="2"/>
</dbReference>
<evidence type="ECO:0000256" key="12">
    <source>
        <dbReference type="ARBA" id="ARBA00022989"/>
    </source>
</evidence>
<evidence type="ECO:0000259" key="20">
    <source>
        <dbReference type="PROSITE" id="PS51704"/>
    </source>
</evidence>
<dbReference type="FunFam" id="3.20.20.190:FF:000013">
    <property type="entry name" value="Glycerophosphodiester phosphodiesterase GDPDL3"/>
    <property type="match status" value="1"/>
</dbReference>
<dbReference type="InterPro" id="IPR011009">
    <property type="entry name" value="Kinase-like_dom_sf"/>
</dbReference>
<evidence type="ECO:0000256" key="9">
    <source>
        <dbReference type="ARBA" id="ARBA00022798"/>
    </source>
</evidence>
<feature type="transmembrane region" description="Helical" evidence="17">
    <location>
        <begin position="737"/>
        <end position="764"/>
    </location>
</feature>
<evidence type="ECO:0000256" key="2">
    <source>
        <dbReference type="ARBA" id="ARBA00012247"/>
    </source>
</evidence>
<dbReference type="InterPro" id="IPR000719">
    <property type="entry name" value="Prot_kinase_dom"/>
</dbReference>
<dbReference type="InterPro" id="IPR030395">
    <property type="entry name" value="GP_PDE_dom"/>
</dbReference>
<sequence>MLLLRSSKLLFCGIVLIQLFAAEIDAQSSRSLWQTLSGEAPRVIARGGFSGLFPDSSLAAYQFANSTSVAGAVLWCDVRLTKDGIGICFPDLNMANASNIQDVYPNSQKSYAVNGVPTKGWFTIDFSLRDLNNVSLIRGILSRSEKFDGYAILTIQNVATQIKPEGLWINVQHDVFYAQHNLSMSSFLLSASRTVSIDFISSPEVNFFRKIAGRFERSGTIFVFQFLRKEDFEPTTNQTYGSILSNLTFVKTFASGILVPKSYILPLDDKQYLLPHTSLVQDAHKAGLEVYVSGFSNDVDIAYNYSFDPVSEYLSFVDNGEFSVDGVLSDFPLTASASVDCFSHIGRNAKKQVEFLVISKNGASGDYPGCTNLAYEKAIKDGADVIDCSVQMSSDGIPFCSSSIDLGSTTTVAQTPFINRSTIIPEISSVAGIYTFNLTWPQIQSLTPAISNPFKDSNMFRNPNERNSGKLMSLSEFLNLAKNSTSLSGVLISVENAVYLREKQGLDVVKAVLDTLSETGYNNGTSTTKVMIQSTNSSVLVDFKKQSQYETVYKIEETIGGISDSAIEDIKIFANTVIIQKSSVFSDNAGFVAGKTDVVERLQKSRLPVYVELFRNEFVSQRYDFLSDATVEINSFISGVGINGIITEFPFTAARYKRNRCLGFKETPQYMSPIQPGYLLTCVSPQSMPPAEAPSRVFTDDDITEPPQPPVIAKAPPVITKAPNSNLVTPSTRKNKLLSHFLIVMVSVAGVVSLLVLLTLFIHFHRKKESRLKQQNMKALIPLKHFSYSQVKKITKSFAEVVGRGGFGIVYRGILGDGRMVAVKVLKDSKSNGEDFINEVASMSRTSHLNIVSLLGFCSEGSKRAIISEFLGNGSLDKFISGNSPENMNLNALYRIALGVARGLEYLHHGCETRIVHFDIKPQNVLLDDNFVPKVVDFGLAKLCEKKESILSLLDTRGTVGYIAPEVFSSMYGRVSHKSDVYSYGMLVLEMIGATKKERGNQASASNTSSMYFPEWVYRDLELGKSRRHIEKGINSEEDELAKKMTLVGLWCIQPSPPYRPTMNRVVEMMEGSLDSLEVPPRPAFQIPAVFLQESSTFLEDISICTEG</sequence>
<dbReference type="FunFam" id="3.20.20.190:FF:000011">
    <property type="entry name" value="Glycerophosphodiester phosphodiesterase GDPDL3"/>
    <property type="match status" value="1"/>
</dbReference>
<name>A0ABD1A7S9_CARAN</name>
<keyword evidence="4" id="KW-0808">Transferase</keyword>
<dbReference type="Pfam" id="PF07714">
    <property type="entry name" value="PK_Tyr_Ser-Thr"/>
    <property type="match status" value="1"/>
</dbReference>
<reference evidence="21 22" key="1">
    <citation type="submission" date="2024-04" db="EMBL/GenBank/DDBJ databases">
        <title>Genome assembly C_amara_ONT_v2.</title>
        <authorList>
            <person name="Yant L."/>
            <person name="Moore C."/>
            <person name="Slenker M."/>
        </authorList>
    </citation>
    <scope>NUCLEOTIDE SEQUENCE [LARGE SCALE GENOMIC DNA]</scope>
    <source>
        <tissue evidence="21">Leaf</tissue>
    </source>
</reference>
<dbReference type="PROSITE" id="PS51704">
    <property type="entry name" value="GP_PDE"/>
    <property type="match status" value="2"/>
</dbReference>
<gene>
    <name evidence="21" type="ORF">V5N11_003626</name>
</gene>
<dbReference type="GO" id="GO:0006071">
    <property type="term" value="P:glycerol metabolic process"/>
    <property type="evidence" value="ECO:0007669"/>
    <property type="project" value="UniProtKB-KW"/>
</dbReference>
<keyword evidence="6 18" id="KW-0732">Signal</keyword>
<feature type="chain" id="PRO_5044784299" description="glycerophosphodiester phosphodiesterase" evidence="18">
    <location>
        <begin position="27"/>
        <end position="1108"/>
    </location>
</feature>
<evidence type="ECO:0000256" key="4">
    <source>
        <dbReference type="ARBA" id="ARBA00022679"/>
    </source>
</evidence>
<dbReference type="GO" id="GO:0016020">
    <property type="term" value="C:membrane"/>
    <property type="evidence" value="ECO:0007669"/>
    <property type="project" value="UniProtKB-SubCell"/>
</dbReference>
<dbReference type="EMBL" id="JBANAX010000569">
    <property type="protein sequence ID" value="KAL1202789.1"/>
    <property type="molecule type" value="Genomic_DNA"/>
</dbReference>
<feature type="binding site" evidence="16">
    <location>
        <position position="824"/>
    </location>
    <ligand>
        <name>ATP</name>
        <dbReference type="ChEBI" id="CHEBI:30616"/>
    </ligand>
</feature>
<dbReference type="InterPro" id="IPR008271">
    <property type="entry name" value="Ser/Thr_kinase_AS"/>
</dbReference>
<dbReference type="Gene3D" id="1.10.510.10">
    <property type="entry name" value="Transferase(Phosphotransferase) domain 1"/>
    <property type="match status" value="1"/>
</dbReference>
<evidence type="ECO:0000256" key="18">
    <source>
        <dbReference type="SAM" id="SignalP"/>
    </source>
</evidence>
<dbReference type="PANTHER" id="PTHR43620">
    <property type="entry name" value="GLYCEROPHOSPHORYL DIESTER PHOSPHODIESTERASE"/>
    <property type="match status" value="1"/>
</dbReference>
<dbReference type="SUPFAM" id="SSF51695">
    <property type="entry name" value="PLC-like phosphodiesterases"/>
    <property type="match status" value="2"/>
</dbReference>
<keyword evidence="3" id="KW-0723">Serine/threonine-protein kinase</keyword>
<dbReference type="FunFam" id="1.10.510.10:FF:000590">
    <property type="entry name" value="PR5-like receptor kinase"/>
    <property type="match status" value="1"/>
</dbReference>
<evidence type="ECO:0000256" key="6">
    <source>
        <dbReference type="ARBA" id="ARBA00022729"/>
    </source>
</evidence>
<proteinExistence type="predicted"/>
<dbReference type="InterPro" id="IPR017946">
    <property type="entry name" value="PLC-like_Pdiesterase_TIM-brl"/>
</dbReference>
<evidence type="ECO:0000256" key="15">
    <source>
        <dbReference type="ARBA" id="ARBA00047512"/>
    </source>
</evidence>
<dbReference type="GO" id="GO:0004674">
    <property type="term" value="F:protein serine/threonine kinase activity"/>
    <property type="evidence" value="ECO:0007669"/>
    <property type="project" value="UniProtKB-KW"/>
</dbReference>
<feature type="domain" description="GP-PDE" evidence="20">
    <location>
        <begin position="41"/>
        <end position="339"/>
    </location>
</feature>
<feature type="signal peptide" evidence="18">
    <location>
        <begin position="1"/>
        <end position="26"/>
    </location>
</feature>
<keyword evidence="13 17" id="KW-0472">Membrane</keyword>
<dbReference type="CDD" id="cd08604">
    <property type="entry name" value="GDPD_SHV3_repeat_2"/>
    <property type="match status" value="1"/>
</dbReference>
<protein>
    <recommendedName>
        <fullName evidence="2">glycerophosphodiester phosphodiesterase</fullName>
        <ecNumber evidence="2">3.1.4.46</ecNumber>
    </recommendedName>
</protein>
<evidence type="ECO:0000256" key="13">
    <source>
        <dbReference type="ARBA" id="ARBA00023136"/>
    </source>
</evidence>
<evidence type="ECO:0000256" key="8">
    <source>
        <dbReference type="ARBA" id="ARBA00022777"/>
    </source>
</evidence>
<dbReference type="GO" id="GO:0008889">
    <property type="term" value="F:glycerophosphodiester phosphodiesterase activity"/>
    <property type="evidence" value="ECO:0007669"/>
    <property type="project" value="UniProtKB-EC"/>
</dbReference>
<evidence type="ECO:0000313" key="21">
    <source>
        <dbReference type="EMBL" id="KAL1202789.1"/>
    </source>
</evidence>
<evidence type="ECO:0000256" key="7">
    <source>
        <dbReference type="ARBA" id="ARBA00022741"/>
    </source>
</evidence>
<evidence type="ECO:0000256" key="17">
    <source>
        <dbReference type="SAM" id="Phobius"/>
    </source>
</evidence>
<dbReference type="SMART" id="SM00220">
    <property type="entry name" value="S_TKc"/>
    <property type="match status" value="1"/>
</dbReference>
<evidence type="ECO:0000256" key="3">
    <source>
        <dbReference type="ARBA" id="ARBA00022527"/>
    </source>
</evidence>
<feature type="domain" description="Protein kinase" evidence="19">
    <location>
        <begin position="796"/>
        <end position="1085"/>
    </location>
</feature>
<evidence type="ECO:0000256" key="11">
    <source>
        <dbReference type="ARBA" id="ARBA00022840"/>
    </source>
</evidence>
<evidence type="ECO:0000256" key="5">
    <source>
        <dbReference type="ARBA" id="ARBA00022692"/>
    </source>
</evidence>
<dbReference type="Proteomes" id="UP001558713">
    <property type="component" value="Unassembled WGS sequence"/>
</dbReference>
<evidence type="ECO:0000259" key="19">
    <source>
        <dbReference type="PROSITE" id="PS50011"/>
    </source>
</evidence>
<keyword evidence="12 17" id="KW-1133">Transmembrane helix</keyword>
<comment type="subcellular location">
    <subcellularLocation>
        <location evidence="1">Membrane</location>
        <topology evidence="1">Single-pass type I membrane protein</topology>
    </subcellularLocation>
</comment>
<keyword evidence="11 16" id="KW-0067">ATP-binding</keyword>
<accession>A0ABD1A7S9</accession>
<evidence type="ECO:0000256" key="16">
    <source>
        <dbReference type="PROSITE-ProRule" id="PRU10141"/>
    </source>
</evidence>
<comment type="caution">
    <text evidence="21">The sequence shown here is derived from an EMBL/GenBank/DDBJ whole genome shotgun (WGS) entry which is preliminary data.</text>
</comment>
<dbReference type="GO" id="GO:0005524">
    <property type="term" value="F:ATP binding"/>
    <property type="evidence" value="ECO:0007669"/>
    <property type="project" value="UniProtKB-UniRule"/>
</dbReference>
<keyword evidence="14" id="KW-0325">Glycoprotein</keyword>
<dbReference type="Gene3D" id="3.30.200.20">
    <property type="entry name" value="Phosphorylase Kinase, domain 1"/>
    <property type="match status" value="1"/>
</dbReference>
<dbReference type="EC" id="3.1.4.46" evidence="2"/>
<dbReference type="Pfam" id="PF03009">
    <property type="entry name" value="GDPD"/>
    <property type="match status" value="2"/>
</dbReference>
<dbReference type="PROSITE" id="PS50011">
    <property type="entry name" value="PROTEIN_KINASE_DOM"/>
    <property type="match status" value="1"/>
</dbReference>
<evidence type="ECO:0000256" key="10">
    <source>
        <dbReference type="ARBA" id="ARBA00022801"/>
    </source>
</evidence>
<dbReference type="InterPro" id="IPR017441">
    <property type="entry name" value="Protein_kinase_ATP_BS"/>
</dbReference>
<evidence type="ECO:0000313" key="22">
    <source>
        <dbReference type="Proteomes" id="UP001558713"/>
    </source>
</evidence>
<dbReference type="PANTHER" id="PTHR43620:SF39">
    <property type="entry name" value="GLYCEROPHOSPHODIESTER PHOSPHODIESTERASE GDPDL1-RELATED"/>
    <property type="match status" value="1"/>
</dbReference>
<keyword evidence="7 16" id="KW-0547">Nucleotide-binding</keyword>
<keyword evidence="22" id="KW-1185">Reference proteome</keyword>
<evidence type="ECO:0000256" key="14">
    <source>
        <dbReference type="ARBA" id="ARBA00023180"/>
    </source>
</evidence>
<evidence type="ECO:0000256" key="1">
    <source>
        <dbReference type="ARBA" id="ARBA00004479"/>
    </source>
</evidence>
<dbReference type="AlphaFoldDB" id="A0ABD1A7S9"/>
<comment type="catalytic activity">
    <reaction evidence="15">
        <text>a sn-glycero-3-phosphodiester + H2O = an alcohol + sn-glycerol 3-phosphate + H(+)</text>
        <dbReference type="Rhea" id="RHEA:12969"/>
        <dbReference type="ChEBI" id="CHEBI:15377"/>
        <dbReference type="ChEBI" id="CHEBI:15378"/>
        <dbReference type="ChEBI" id="CHEBI:30879"/>
        <dbReference type="ChEBI" id="CHEBI:57597"/>
        <dbReference type="ChEBI" id="CHEBI:83408"/>
        <dbReference type="EC" id="3.1.4.46"/>
    </reaction>
</comment>
<organism evidence="21 22">
    <name type="scientific">Cardamine amara subsp. amara</name>
    <dbReference type="NCBI Taxonomy" id="228776"/>
    <lineage>
        <taxon>Eukaryota</taxon>
        <taxon>Viridiplantae</taxon>
        <taxon>Streptophyta</taxon>
        <taxon>Embryophyta</taxon>
        <taxon>Tracheophyta</taxon>
        <taxon>Spermatophyta</taxon>
        <taxon>Magnoliopsida</taxon>
        <taxon>eudicotyledons</taxon>
        <taxon>Gunneridae</taxon>
        <taxon>Pentapetalae</taxon>
        <taxon>rosids</taxon>
        <taxon>malvids</taxon>
        <taxon>Brassicales</taxon>
        <taxon>Brassicaceae</taxon>
        <taxon>Cardamineae</taxon>
        <taxon>Cardamine</taxon>
    </lineage>
</organism>